<sequence length="360" mass="40819">MNSLNEHIAQISSAIDDWLQADNQTLKRAIERTVEEGLFGIEDIKHQIRHLKNSLTEENLIKWTKNTDFSDWPLSSKNIVCLHAGNLPLVGLQDLLAVTLTGANYIGKLSKKDPYLLPTLIEKLDQKNIGGVRKWSTTLSDLTGNRADAVLFAGSEDSVEPVISSLSNFGIANQKTPRLMRTAHFSIAFIEDYSKKTMEDLTEAVFRYGGTGCRSVAIVVAPFSFKSQKCHFTDYIESFWLKNPQHQKPSNSLFYRYATNKALGIEQSWLNDFLIEERLSLHTDKFVLQWIEGDEQTLAEIIQQFRTGLQTVYTQSGEIPKYFGHSEPPETDMLANAQTPDIWWKPDGVDTVEWLFKNVG</sequence>
<protein>
    <recommendedName>
        <fullName evidence="3">Acyl-CoA reductase</fullName>
    </recommendedName>
</protein>
<proteinExistence type="predicted"/>
<evidence type="ECO:0000313" key="2">
    <source>
        <dbReference type="Proteomes" id="UP000233398"/>
    </source>
</evidence>
<dbReference type="RefSeq" id="WP_101071802.1">
    <property type="nucleotide sequence ID" value="NZ_PISP01000001.1"/>
</dbReference>
<gene>
    <name evidence="1" type="ORF">CWD77_03330</name>
</gene>
<evidence type="ECO:0000313" key="1">
    <source>
        <dbReference type="EMBL" id="PKD44512.1"/>
    </source>
</evidence>
<organism evidence="1 2">
    <name type="scientific">Rhodohalobacter barkolensis</name>
    <dbReference type="NCBI Taxonomy" id="2053187"/>
    <lineage>
        <taxon>Bacteria</taxon>
        <taxon>Pseudomonadati</taxon>
        <taxon>Balneolota</taxon>
        <taxon>Balneolia</taxon>
        <taxon>Balneolales</taxon>
        <taxon>Balneolaceae</taxon>
        <taxon>Rhodohalobacter</taxon>
    </lineage>
</organism>
<evidence type="ECO:0008006" key="3">
    <source>
        <dbReference type="Google" id="ProtNLM"/>
    </source>
</evidence>
<comment type="caution">
    <text evidence="1">The sequence shown here is derived from an EMBL/GenBank/DDBJ whole genome shotgun (WGS) entry which is preliminary data.</text>
</comment>
<accession>A0A2N0VK02</accession>
<name>A0A2N0VK02_9BACT</name>
<dbReference type="Proteomes" id="UP000233398">
    <property type="component" value="Unassembled WGS sequence"/>
</dbReference>
<keyword evidence="2" id="KW-1185">Reference proteome</keyword>
<dbReference type="OrthoDB" id="1522941at2"/>
<reference evidence="1 2" key="1">
    <citation type="submission" date="2017-11" db="EMBL/GenBank/DDBJ databases">
        <title>Rhodohalobacter 15182 sp. nov., isolated from a salt lake.</title>
        <authorList>
            <person name="Han S."/>
        </authorList>
    </citation>
    <scope>NUCLEOTIDE SEQUENCE [LARGE SCALE GENOMIC DNA]</scope>
    <source>
        <strain evidence="1 2">15182</strain>
    </source>
</reference>
<dbReference type="AlphaFoldDB" id="A0A2N0VK02"/>
<dbReference type="EMBL" id="PISP01000001">
    <property type="protein sequence ID" value="PKD44512.1"/>
    <property type="molecule type" value="Genomic_DNA"/>
</dbReference>